<name>A0A0F4G8N3_9PEZI</name>
<feature type="region of interest" description="Disordered" evidence="1">
    <location>
        <begin position="1"/>
        <end position="31"/>
    </location>
</feature>
<evidence type="ECO:0000313" key="3">
    <source>
        <dbReference type="Proteomes" id="UP000033647"/>
    </source>
</evidence>
<protein>
    <submittedName>
        <fullName evidence="2">Uncharacterized protein</fullName>
    </submittedName>
</protein>
<comment type="caution">
    <text evidence="2">The sequence shown here is derived from an EMBL/GenBank/DDBJ whole genome shotgun (WGS) entry which is preliminary data.</text>
</comment>
<dbReference type="AlphaFoldDB" id="A0A0F4G8N3"/>
<evidence type="ECO:0000256" key="1">
    <source>
        <dbReference type="SAM" id="MobiDB-lite"/>
    </source>
</evidence>
<sequence>MAQSRLPAVGDQHEAEHEVGNQPPAIQSSDAVHAPFRRLDLPDELWAKIGRIFIEDLPTIELHAHDFYTDDDAASLALAVL</sequence>
<gene>
    <name evidence="2" type="ORF">TI39_contig4271g00003</name>
</gene>
<organism evidence="2 3">
    <name type="scientific">Zymoseptoria brevis</name>
    <dbReference type="NCBI Taxonomy" id="1047168"/>
    <lineage>
        <taxon>Eukaryota</taxon>
        <taxon>Fungi</taxon>
        <taxon>Dikarya</taxon>
        <taxon>Ascomycota</taxon>
        <taxon>Pezizomycotina</taxon>
        <taxon>Dothideomycetes</taxon>
        <taxon>Dothideomycetidae</taxon>
        <taxon>Mycosphaerellales</taxon>
        <taxon>Mycosphaerellaceae</taxon>
        <taxon>Zymoseptoria</taxon>
    </lineage>
</organism>
<evidence type="ECO:0000313" key="2">
    <source>
        <dbReference type="EMBL" id="KJX93689.1"/>
    </source>
</evidence>
<dbReference type="Proteomes" id="UP000033647">
    <property type="component" value="Unassembled WGS sequence"/>
</dbReference>
<reference evidence="2 3" key="1">
    <citation type="submission" date="2015-03" db="EMBL/GenBank/DDBJ databases">
        <title>RNA-seq based gene annotation and comparative genomics of four Zymoseptoria species reveal species-specific pathogenicity related genes and transposable element activity.</title>
        <authorList>
            <person name="Grandaubert J."/>
            <person name="Bhattacharyya A."/>
            <person name="Stukenbrock E.H."/>
        </authorList>
    </citation>
    <scope>NUCLEOTIDE SEQUENCE [LARGE SCALE GENOMIC DNA]</scope>
    <source>
        <strain evidence="2 3">Zb18110</strain>
    </source>
</reference>
<keyword evidence="3" id="KW-1185">Reference proteome</keyword>
<proteinExistence type="predicted"/>
<dbReference type="OrthoDB" id="3646601at2759"/>
<accession>A0A0F4G8N3</accession>
<dbReference type="EMBL" id="LAFY01004230">
    <property type="protein sequence ID" value="KJX93689.1"/>
    <property type="molecule type" value="Genomic_DNA"/>
</dbReference>